<gene>
    <name evidence="5" type="ORF">IAA16_02090</name>
</gene>
<name>A0A9E2L0U6_9SPIR</name>
<evidence type="ECO:0000256" key="2">
    <source>
        <dbReference type="ARBA" id="ARBA00022980"/>
    </source>
</evidence>
<reference evidence="5" key="2">
    <citation type="submission" date="2021-04" db="EMBL/GenBank/DDBJ databases">
        <authorList>
            <person name="Gilroy R."/>
        </authorList>
    </citation>
    <scope>NUCLEOTIDE SEQUENCE</scope>
    <source>
        <strain evidence="5">Gambia15-2214</strain>
    </source>
</reference>
<dbReference type="AlphaFoldDB" id="A0A9E2L0U6"/>
<dbReference type="GO" id="GO:0006412">
    <property type="term" value="P:translation"/>
    <property type="evidence" value="ECO:0007669"/>
    <property type="project" value="TreeGrafter"/>
</dbReference>
<evidence type="ECO:0000256" key="3">
    <source>
        <dbReference type="ARBA" id="ARBA00023274"/>
    </source>
</evidence>
<feature type="domain" description="S1 motif" evidence="4">
    <location>
        <begin position="176"/>
        <end position="244"/>
    </location>
</feature>
<reference evidence="5" key="1">
    <citation type="journal article" date="2021" name="PeerJ">
        <title>Extensive microbial diversity within the chicken gut microbiome revealed by metagenomics and culture.</title>
        <authorList>
            <person name="Gilroy R."/>
            <person name="Ravi A."/>
            <person name="Getino M."/>
            <person name="Pursley I."/>
            <person name="Horton D.L."/>
            <person name="Alikhan N.F."/>
            <person name="Baker D."/>
            <person name="Gharbi K."/>
            <person name="Hall N."/>
            <person name="Watson M."/>
            <person name="Adriaenssens E.M."/>
            <person name="Foster-Nyarko E."/>
            <person name="Jarju S."/>
            <person name="Secka A."/>
            <person name="Antonio M."/>
            <person name="Oren A."/>
            <person name="Chaudhuri R.R."/>
            <person name="La Ragione R."/>
            <person name="Hildebrand F."/>
            <person name="Pallen M.J."/>
        </authorList>
    </citation>
    <scope>NUCLEOTIDE SEQUENCE</scope>
    <source>
        <strain evidence="5">Gambia15-2214</strain>
    </source>
</reference>
<dbReference type="SMART" id="SM00316">
    <property type="entry name" value="S1"/>
    <property type="match status" value="4"/>
</dbReference>
<feature type="domain" description="S1 motif" evidence="4">
    <location>
        <begin position="261"/>
        <end position="331"/>
    </location>
</feature>
<dbReference type="EMBL" id="JAHLFV010000047">
    <property type="protein sequence ID" value="MBU3849337.1"/>
    <property type="molecule type" value="Genomic_DNA"/>
</dbReference>
<dbReference type="GO" id="GO:0022627">
    <property type="term" value="C:cytosolic small ribosomal subunit"/>
    <property type="evidence" value="ECO:0007669"/>
    <property type="project" value="TreeGrafter"/>
</dbReference>
<comment type="similarity">
    <text evidence="1">Belongs to the bacterial ribosomal protein bS1 family.</text>
</comment>
<evidence type="ECO:0000256" key="1">
    <source>
        <dbReference type="ARBA" id="ARBA00006767"/>
    </source>
</evidence>
<dbReference type="Proteomes" id="UP000823914">
    <property type="component" value="Unassembled WGS sequence"/>
</dbReference>
<proteinExistence type="inferred from homology"/>
<feature type="domain" description="S1 motif" evidence="4">
    <location>
        <begin position="7"/>
        <end position="71"/>
    </location>
</feature>
<dbReference type="InterPro" id="IPR050437">
    <property type="entry name" value="Ribos_protein_bS1-like"/>
</dbReference>
<evidence type="ECO:0000313" key="6">
    <source>
        <dbReference type="Proteomes" id="UP000823914"/>
    </source>
</evidence>
<dbReference type="InterPro" id="IPR012340">
    <property type="entry name" value="NA-bd_OB-fold"/>
</dbReference>
<dbReference type="SUPFAM" id="SSF50249">
    <property type="entry name" value="Nucleic acid-binding proteins"/>
    <property type="match status" value="4"/>
</dbReference>
<evidence type="ECO:0000313" key="5">
    <source>
        <dbReference type="EMBL" id="MBU3849337.1"/>
    </source>
</evidence>
<dbReference type="PRINTS" id="PR00681">
    <property type="entry name" value="RIBOSOMALS1"/>
</dbReference>
<organism evidence="5 6">
    <name type="scientific">Candidatus Treponema excrementipullorum</name>
    <dbReference type="NCBI Taxonomy" id="2838768"/>
    <lineage>
        <taxon>Bacteria</taxon>
        <taxon>Pseudomonadati</taxon>
        <taxon>Spirochaetota</taxon>
        <taxon>Spirochaetia</taxon>
        <taxon>Spirochaetales</taxon>
        <taxon>Treponemataceae</taxon>
        <taxon>Treponema</taxon>
    </lineage>
</organism>
<dbReference type="Gene3D" id="2.40.50.140">
    <property type="entry name" value="Nucleic acid-binding proteins"/>
    <property type="match status" value="4"/>
</dbReference>
<dbReference type="CDD" id="cd04465">
    <property type="entry name" value="S1_RPS1_repeat_ec2_hs2"/>
    <property type="match status" value="1"/>
</dbReference>
<dbReference type="GO" id="GO:0003735">
    <property type="term" value="F:structural constituent of ribosome"/>
    <property type="evidence" value="ECO:0007669"/>
    <property type="project" value="TreeGrafter"/>
</dbReference>
<dbReference type="InterPro" id="IPR003029">
    <property type="entry name" value="S1_domain"/>
</dbReference>
<dbReference type="PANTHER" id="PTHR10724:SF7">
    <property type="entry name" value="SMALL RIBOSOMAL SUBUNIT PROTEIN BS1C"/>
    <property type="match status" value="1"/>
</dbReference>
<dbReference type="Pfam" id="PF00575">
    <property type="entry name" value="S1"/>
    <property type="match status" value="2"/>
</dbReference>
<dbReference type="PANTHER" id="PTHR10724">
    <property type="entry name" value="30S RIBOSOMAL PROTEIN S1"/>
    <property type="match status" value="1"/>
</dbReference>
<keyword evidence="3" id="KW-0687">Ribonucleoprotein</keyword>
<feature type="domain" description="S1 motif" evidence="4">
    <location>
        <begin position="89"/>
        <end position="155"/>
    </location>
</feature>
<dbReference type="PROSITE" id="PS50126">
    <property type="entry name" value="S1"/>
    <property type="match status" value="4"/>
</dbReference>
<dbReference type="GO" id="GO:0003729">
    <property type="term" value="F:mRNA binding"/>
    <property type="evidence" value="ECO:0007669"/>
    <property type="project" value="TreeGrafter"/>
</dbReference>
<comment type="caution">
    <text evidence="5">The sequence shown here is derived from an EMBL/GenBank/DDBJ whole genome shotgun (WGS) entry which is preliminary data.</text>
</comment>
<accession>A0A9E2L0U6</accession>
<evidence type="ECO:0000259" key="4">
    <source>
        <dbReference type="PROSITE" id="PS50126"/>
    </source>
</evidence>
<protein>
    <submittedName>
        <fullName evidence="5">S1 RNA-binding domain-containing protein</fullName>
    </submittedName>
</protein>
<sequence length="363" mass="40187">MKQLVPGQEIEAEVIAVTDDCIFIDLNAKSEGIVDKADFTDENGTCSVTVGQKIKVFFVGDKKGEMTFTAKISGEDANKDMLEQAWQQGIPVEGHVEKEIKGGFEVKVGTARAFCPYSQMGFRQKEAPAFYVGKNLTFRIQEYKEDGKNILLSNRVIEEEKYQEHLSSIKDILAVGNTVTGTVESLQSYGAFVNVAGFRALLPISEISRGRVEDIASVLSPGQEITAQVISADWQRERVSLSLKNLTADPWDSVQEKYPVDSKHTGTISRVADFGLFVTLEPGIDGLVHISALENENRNTNLRVKYKTGTKMDVTVISLDPKQRRLGLCPTSSTEQDTSARIYLDNQDDSDTYNPFAALLKKK</sequence>
<dbReference type="InterPro" id="IPR035104">
    <property type="entry name" value="Ribosomal_protein_S1-like"/>
</dbReference>
<keyword evidence="2" id="KW-0689">Ribosomal protein</keyword>